<dbReference type="AlphaFoldDB" id="A0AAV4QB44"/>
<gene>
    <name evidence="1" type="ORF">CEXT_601591</name>
</gene>
<comment type="caution">
    <text evidence="1">The sequence shown here is derived from an EMBL/GenBank/DDBJ whole genome shotgun (WGS) entry which is preliminary data.</text>
</comment>
<feature type="non-terminal residue" evidence="1">
    <location>
        <position position="20"/>
    </location>
</feature>
<protein>
    <submittedName>
        <fullName evidence="1">Uncharacterized protein</fullName>
    </submittedName>
</protein>
<organism evidence="1 2">
    <name type="scientific">Caerostris extrusa</name>
    <name type="common">Bark spider</name>
    <name type="synonym">Caerostris bankana</name>
    <dbReference type="NCBI Taxonomy" id="172846"/>
    <lineage>
        <taxon>Eukaryota</taxon>
        <taxon>Metazoa</taxon>
        <taxon>Ecdysozoa</taxon>
        <taxon>Arthropoda</taxon>
        <taxon>Chelicerata</taxon>
        <taxon>Arachnida</taxon>
        <taxon>Araneae</taxon>
        <taxon>Araneomorphae</taxon>
        <taxon>Entelegynae</taxon>
        <taxon>Araneoidea</taxon>
        <taxon>Araneidae</taxon>
        <taxon>Caerostris</taxon>
    </lineage>
</organism>
<evidence type="ECO:0000313" key="1">
    <source>
        <dbReference type="EMBL" id="GIY06913.1"/>
    </source>
</evidence>
<dbReference type="EMBL" id="BPLR01006018">
    <property type="protein sequence ID" value="GIY06913.1"/>
    <property type="molecule type" value="Genomic_DNA"/>
</dbReference>
<sequence length="20" mass="2230">MRPNFGLDEAISCFGNTNED</sequence>
<dbReference type="Proteomes" id="UP001054945">
    <property type="component" value="Unassembled WGS sequence"/>
</dbReference>
<reference evidence="1 2" key="1">
    <citation type="submission" date="2021-06" db="EMBL/GenBank/DDBJ databases">
        <title>Caerostris extrusa draft genome.</title>
        <authorList>
            <person name="Kono N."/>
            <person name="Arakawa K."/>
        </authorList>
    </citation>
    <scope>NUCLEOTIDE SEQUENCE [LARGE SCALE GENOMIC DNA]</scope>
</reference>
<evidence type="ECO:0000313" key="2">
    <source>
        <dbReference type="Proteomes" id="UP001054945"/>
    </source>
</evidence>
<proteinExistence type="predicted"/>
<name>A0AAV4QB44_CAEEX</name>
<keyword evidence="2" id="KW-1185">Reference proteome</keyword>
<accession>A0AAV4QB44</accession>